<feature type="signal peptide" evidence="4">
    <location>
        <begin position="1"/>
        <end position="17"/>
    </location>
</feature>
<evidence type="ECO:0000256" key="2">
    <source>
        <dbReference type="SAM" id="MobiDB-lite"/>
    </source>
</evidence>
<dbReference type="SMART" id="SM01411">
    <property type="entry name" value="Ephrin_rec_like"/>
    <property type="match status" value="5"/>
</dbReference>
<feature type="domain" description="Tyrosine-protein kinase ephrin type A/B receptor-like" evidence="5">
    <location>
        <begin position="1642"/>
        <end position="1683"/>
    </location>
</feature>
<dbReference type="SUPFAM" id="SSF51126">
    <property type="entry name" value="Pectin lyase-like"/>
    <property type="match status" value="1"/>
</dbReference>
<keyword evidence="7" id="KW-1185">Reference proteome</keyword>
<dbReference type="SUPFAM" id="SSF57184">
    <property type="entry name" value="Growth factor receptor domain"/>
    <property type="match status" value="3"/>
</dbReference>
<sequence length="3496" mass="370414">MDFVARLLLLFLAHVGGNFCASAGAITHWCGDLQGSDLCGSRPESFLTNSRFKDGTAQAGPLLVNYGGNHLTSSQSPYIFDFAAGTWHTNIQDITYSADPGLRSQNVLAVADDGRAFTLGGYSVDDPKLYQFDLQTFSWSVLETSGAVPLASTTITDGTKLRQGWMCGVNALSWGVLVAIGNRLLLVHLDVKAEAEYTAAGCAPRVFQLDIQTRVWADLSLIDGCDCSSTVSNAAGCFAWIRASNYAVLGDRLFVLRDDGMFTYDSVTTSWASVNPSLGCCGVPGGVDPEAVTHFLRLTSVTGAEDRLWVFTSEKLYKYSTTSHSVVESHTCVHDRCSRIVNQTSCTTASGGWNWDSYEPLPFPLSGYRAVSSESSYDQFGMYPYKLNELGAHSTDGAFDDLSASKYSGSLPPSLMAPVGFMPLQHQLLTMNENKAYLIGCSAAGDALPQLFALHHQIYTRLADMPVAACSRESMAAASDPKNGRLFVLWRKSSTECELATYSEAGGTWQTNILQGTDAERVCCRGASLAYGQDALYAYGGCTPGDSEQEMCVDTTFAPHRTDSPACISPGLVVISLDTYQVTVYLSEDQESMRSLTGMTVLGDYVYNIGGVSTFSGMLVNMQLRVSWPVIGTSWSYLGTESPGIGERARPHLLNFSSDGLLVIGAASDGSQEAPDTAWGYDLASAEWREYSLGSRELNNVPPPQLATYGALPNGTVLAVTSSGDGNAASDTAAALYSMRPLQETAWAAGLAPLLGTRLRLSSDYEIVQLEAGVYSLSRAINLTATSAVGLKLNGAGVSSTTLTTSRTDSAVLSLQGVMNFTLKGLNIRDVASSTSGGAVSIVDFPLGCPTFEDIEFHNTSSSRLGGAISMQLTYCAVNLTNVKFYDCSAGDGGAVYMDAASAEFTSAVFQANQANSAGAVLASSSMVTFVESSFTSNSASTLHGGAVEAIDSDVRLTACTLSANHAKDSGGAVYTMHGDATFTSCAFSSNVADERGGAVSAFRSDVYSVSSTYTGNRAVYGGALDVSEASGASAVVLEGDTLQDNTASVFGGGLLIHHSNEQLDVATISVSGAAFTGNSAHAGGAYALWSITAVNILISTSTFTSNSAFTGGAVYVDKTQTVNAVSHNLTSVVMLSNTARGGGGGAIFFPVVCDADRCSLVSPISVLCSPDSTGNDTMLTTPDATSPTYVPAWDCWDWSANSAQEGGYGHVAASSAFALQAIPSSVTDYASGAMFEPRLRVLAVDVFNQTVTANYSAVVRAQLVAPDASTELLEGGQNEYVGAEVTGEANFTSLSLLATAGQHTVTFAPSSILAPTLHTNLTVTVRDCVLGEYLNVSSSRPSKCMPCGLGQYGTTYLGVSNAANWCETCPAGRFGNSTGALQCHDCPAGFVVAVTGSTQSADCGVCPSNTISSEGMAECFECPTGSVHVRHSQCACQAGTYRVAGAADAFYNTIAQDAGLSTPSTVDFQCMACGVGTFSEGTDATSCTKCQAGTYSAATGASSASTCVACSINYIASTEGMEGCTACPTNSLDNSRISCECTEGFYKSFLGNSMICVACPSGFYNSISGSEACTPCPAGTYSQGTGATSESTCLACAANTYSTANSSECLACPALAADNAHLSCSCQPGYRRVEGSSGLANDFTCIACPQGYYTQSDDAAACVPCEDGTYSDLEAAPSIDNCLACSANSFSVGGAATLCTQCPTSGTSKQRASLCKEPSGGYTAGTDVTLYVLTTDTQDTGSVGFGVTGLMEGAVPVTSGVVTYGTNGEYSFIVNHTVPGKYLVEPTVNGVVTYKYEITVISALPDALLSLVLGCNDIGVCRSMEAGADARLLVELHDVYNNLVEEPSRHGATVFVDQNELTFLSEAKKYPFSVSYTKATIHTAECLLTIDNTVSTVISTLEFDVTASTPDVEYSLVTERATGTVCAAGASTCKVQGAVIAGDMVDVAVTARDRFDNAVTVGGTSAAMVLTAQTGDVTYLASTTDWLNGTYSLRHAPSFAAEYSSSVTLGAFIVLEDLQLEVQSGAPVPAQSFVSMDSGATACLANVTCAPAQEAHLSSTVTVALRDGYGNTPSTDYGARVTYVPESGYKYNASETADANTFIVSFQEGVAGSYAVNFWLDDTMLGNSPLRLDVVPSYMVVWSTEVSRLQAETCVSSQVCGATVLPEESVILEVAFRDHYGNPVSDYTTDSISVSCSFADVDQLSADEASCSVLVHEYGTTLLLAQCKKIGTWALSVLVNGEDIPASGFRLYVNTVPPTISASMELSFDSSGLSDAEVTNLVTAALVEVLGVSASLITVEAIHGRATSVRRQLHQVTAVNVTYRVSAQTMNDVDTVVSAWSAMEDPEFASSLAATSSFQSQSIAVDNAEVKEGTTSYTIPDASPADSQLFHSSSQGLQCQNEQLCPAEEVSAGVPVTYEIVLYDEYANRMTYNPSGGCIAWIAHLSDESVSEVQEDAVNNEDGTYTLKLSALNRIGTYSVRVYLNGLSDSAVVNGMTTGTYVSVTWAPTSAAKMSMYEQSGASSTSSRGIIAAGEELELLFTPLDAFANHRRVGGEDVVGSLTNTNLSAVLKEASLSTVFHTETALYRMTGSVSLPGVYDLHVTLSGQPVPGSPSQLAVVPAAVAPEMCRIYHTVGSAAGDAMERLGGGLADPLVASLAEGLTDPSAPVYILSRDRFGNVRDDPLSEDRFLVEVHDAKSTKLLSKLTTPAVREGLVLHRAVAALALEHAGQIRLSVLWPGTSELVHGSPYSTILKCPAGYFPNSLDGYTPGCVKCEDETEGITCHGSEAFTLRDGYWVAPQAAGCATGDCVLQRVYECSPKSACSPDMAGDQGTRTVAAFAQISGIALCGESYRSDVVRCGGCKAGYYQRLDGSCTQCSDTGWKAWLQTLALVSVLLGAVTLLFRVALRHVFNERLEKKRLAKLEQHAALALPMLSHKPEGNAADMGRSLTLRRRQMSAAAKQDVDVVGGGKAFVSSSGMWLIVTDSLQVLGSFTYIFGKRLPFKLQTLYSWVDLINLPGFNFIYGECLVVSMQDDLESVGGFYYEFIWKAVLPVLLCGAIVTFIATNREKNSADLLSSTFLVFIFFINLLHAGVSTTMFSLFVCTPIYFDEECTGDCSDLTAPQWLEADLSVQCFHGKYNYFRAVALLVIVFYVIAFPLVLFLVLRHFTKSYRVFVAKKSDGAYADDDADNCPSPGPFAAWGEPKHFYTFHIETLDPAKGASSGSPPRYFAMMPPMEREPWGAFLWRYLHGLPDREGSLRIEVKPDLIAVAGDRGSHMIINRTRLQTDPSVIVYFAQVMAPFENGFYYWPCLILLRRLLQTAMVVVVKIWFSDMVFIYSLCISFAAIIVEAYMHPFISVYDDRNSIAMLANQYLVLLISMFLYEMEGLPDEFISWALVTLQAVLFSYVVYVNVQRQRGLIDTALEKVTTSMSKKMGQSAQLGMKLKTSVSKSVGFGNDADSAAADTNPTDSNPPDAVTKESGAVDKESAVSTKI</sequence>
<protein>
    <recommendedName>
        <fullName evidence="5">Tyrosine-protein kinase ephrin type A/B receptor-like domain-containing protein</fullName>
    </recommendedName>
</protein>
<organism evidence="6 7">
    <name type="scientific">Cymbomonas tetramitiformis</name>
    <dbReference type="NCBI Taxonomy" id="36881"/>
    <lineage>
        <taxon>Eukaryota</taxon>
        <taxon>Viridiplantae</taxon>
        <taxon>Chlorophyta</taxon>
        <taxon>Pyramimonadophyceae</taxon>
        <taxon>Pyramimonadales</taxon>
        <taxon>Pyramimonadaceae</taxon>
        <taxon>Cymbomonas</taxon>
    </lineage>
</organism>
<feature type="transmembrane region" description="Helical" evidence="3">
    <location>
        <begin position="3367"/>
        <end position="3385"/>
    </location>
</feature>
<dbReference type="Gene3D" id="2.10.50.10">
    <property type="entry name" value="Tumor Necrosis Factor Receptor, subunit A, domain 2"/>
    <property type="match status" value="4"/>
</dbReference>
<name>A0AAE0BLJ5_9CHLO</name>
<feature type="repeat" description="Filamin" evidence="1">
    <location>
        <begin position="2597"/>
        <end position="2620"/>
    </location>
</feature>
<reference evidence="6 7" key="1">
    <citation type="journal article" date="2015" name="Genome Biol. Evol.">
        <title>Comparative Genomics of a Bacterivorous Green Alga Reveals Evolutionary Causalities and Consequences of Phago-Mixotrophic Mode of Nutrition.</title>
        <authorList>
            <person name="Burns J.A."/>
            <person name="Paasch A."/>
            <person name="Narechania A."/>
            <person name="Kim E."/>
        </authorList>
    </citation>
    <scope>NUCLEOTIDE SEQUENCE [LARGE SCALE GENOMIC DNA]</scope>
    <source>
        <strain evidence="6 7">PLY_AMNH</strain>
    </source>
</reference>
<dbReference type="InterPro" id="IPR017868">
    <property type="entry name" value="Filamin/ABP280_repeat-like"/>
</dbReference>
<keyword evidence="3" id="KW-1133">Transmembrane helix</keyword>
<feature type="chain" id="PRO_5041921082" description="Tyrosine-protein kinase ephrin type A/B receptor-like domain-containing protein" evidence="4">
    <location>
        <begin position="18"/>
        <end position="3496"/>
    </location>
</feature>
<dbReference type="EMBL" id="LGRX02034339">
    <property type="protein sequence ID" value="KAK3238070.1"/>
    <property type="molecule type" value="Genomic_DNA"/>
</dbReference>
<accession>A0AAE0BLJ5</accession>
<dbReference type="Gene3D" id="2.60.40.10">
    <property type="entry name" value="Immunoglobulins"/>
    <property type="match status" value="2"/>
</dbReference>
<dbReference type="InterPro" id="IPR015915">
    <property type="entry name" value="Kelch-typ_b-propeller"/>
</dbReference>
<gene>
    <name evidence="6" type="ORF">CYMTET_51892</name>
</gene>
<feature type="domain" description="Tyrosine-protein kinase ephrin type A/B receptor-like" evidence="5">
    <location>
        <begin position="1553"/>
        <end position="1594"/>
    </location>
</feature>
<dbReference type="PROSITE" id="PS50194">
    <property type="entry name" value="FILAMIN_REPEAT"/>
    <property type="match status" value="1"/>
</dbReference>
<evidence type="ECO:0000259" key="5">
    <source>
        <dbReference type="Pfam" id="PF07699"/>
    </source>
</evidence>
<dbReference type="PANTHER" id="PTHR11319">
    <property type="entry name" value="G PROTEIN-COUPLED RECEPTOR-RELATED"/>
    <property type="match status" value="1"/>
</dbReference>
<feature type="transmembrane region" description="Helical" evidence="3">
    <location>
        <begin position="2886"/>
        <end position="2909"/>
    </location>
</feature>
<keyword evidence="3" id="KW-0472">Membrane</keyword>
<feature type="transmembrane region" description="Helical" evidence="3">
    <location>
        <begin position="3331"/>
        <end position="3355"/>
    </location>
</feature>
<dbReference type="InterPro" id="IPR011050">
    <property type="entry name" value="Pectin_lyase_fold/virulence"/>
</dbReference>
<proteinExistence type="predicted"/>
<evidence type="ECO:0000313" key="6">
    <source>
        <dbReference type="EMBL" id="KAK3238070.1"/>
    </source>
</evidence>
<feature type="transmembrane region" description="Helical" evidence="3">
    <location>
        <begin position="3293"/>
        <end position="3311"/>
    </location>
</feature>
<feature type="transmembrane region" description="Helical" evidence="3">
    <location>
        <begin position="3048"/>
        <end position="3068"/>
    </location>
</feature>
<keyword evidence="3" id="KW-0812">Transmembrane</keyword>
<dbReference type="Proteomes" id="UP001190700">
    <property type="component" value="Unassembled WGS sequence"/>
</dbReference>
<dbReference type="SUPFAM" id="SSF117281">
    <property type="entry name" value="Kelch motif"/>
    <property type="match status" value="2"/>
</dbReference>
<evidence type="ECO:0000256" key="4">
    <source>
        <dbReference type="SAM" id="SignalP"/>
    </source>
</evidence>
<feature type="transmembrane region" description="Helical" evidence="3">
    <location>
        <begin position="3143"/>
        <end position="3167"/>
    </location>
</feature>
<evidence type="ECO:0000256" key="3">
    <source>
        <dbReference type="SAM" id="Phobius"/>
    </source>
</evidence>
<dbReference type="Pfam" id="PF07699">
    <property type="entry name" value="Ephrin_rec_like"/>
    <property type="match status" value="3"/>
</dbReference>
<feature type="transmembrane region" description="Helical" evidence="3">
    <location>
        <begin position="3397"/>
        <end position="3415"/>
    </location>
</feature>
<keyword evidence="4" id="KW-0732">Signal</keyword>
<feature type="transmembrane region" description="Helical" evidence="3">
    <location>
        <begin position="3080"/>
        <end position="3104"/>
    </location>
</feature>
<comment type="caution">
    <text evidence="6">The sequence shown here is derived from an EMBL/GenBank/DDBJ whole genome shotgun (WGS) entry which is preliminary data.</text>
</comment>
<feature type="domain" description="Tyrosine-protein kinase ephrin type A/B receptor-like" evidence="5">
    <location>
        <begin position="1362"/>
        <end position="1404"/>
    </location>
</feature>
<dbReference type="InterPro" id="IPR009030">
    <property type="entry name" value="Growth_fac_rcpt_cys_sf"/>
</dbReference>
<dbReference type="InterPro" id="IPR011641">
    <property type="entry name" value="Tyr-kin_ephrin_A/B_rcpt-like"/>
</dbReference>
<dbReference type="PANTHER" id="PTHR11319:SF35">
    <property type="entry name" value="OUTER MEMBRANE PROTEIN PMPC-RELATED"/>
    <property type="match status" value="1"/>
</dbReference>
<feature type="region of interest" description="Disordered" evidence="2">
    <location>
        <begin position="3458"/>
        <end position="3496"/>
    </location>
</feature>
<evidence type="ECO:0000313" key="7">
    <source>
        <dbReference type="Proteomes" id="UP001190700"/>
    </source>
</evidence>
<dbReference type="InterPro" id="IPR013783">
    <property type="entry name" value="Ig-like_fold"/>
</dbReference>
<dbReference type="CDD" id="cd00185">
    <property type="entry name" value="TNFRSF"/>
    <property type="match status" value="2"/>
</dbReference>
<evidence type="ECO:0000256" key="1">
    <source>
        <dbReference type="PROSITE-ProRule" id="PRU00087"/>
    </source>
</evidence>